<dbReference type="OrthoDB" id="8626508at2759"/>
<feature type="region of interest" description="Disordered" evidence="4">
    <location>
        <begin position="496"/>
        <end position="520"/>
    </location>
</feature>
<accession>W5URT3</accession>
<dbReference type="GeneTree" id="ENSGT00940000157757"/>
<accession>A0A2D0PZC6</accession>
<dbReference type="PANTHER" id="PTHR23192">
    <property type="entry name" value="OLFACTOMEDIN-RELATED"/>
    <property type="match status" value="1"/>
</dbReference>
<reference evidence="9" key="3">
    <citation type="submission" date="2025-04" db="UniProtKB">
        <authorList>
            <consortium name="RefSeq"/>
        </authorList>
    </citation>
    <scope>IDENTIFICATION</scope>
    <source>
        <tissue evidence="9">Blood</tissue>
    </source>
</reference>
<feature type="compositionally biased region" description="Low complexity" evidence="4">
    <location>
        <begin position="506"/>
        <end position="520"/>
    </location>
</feature>
<comment type="caution">
    <text evidence="3">Lacks conserved residue(s) required for the propagation of feature annotation.</text>
</comment>
<dbReference type="Proteomes" id="UP000221080">
    <property type="component" value="Chromosome 25"/>
</dbReference>
<comment type="subcellular location">
    <subcellularLocation>
        <location evidence="1">Secreted</location>
    </subcellularLocation>
</comment>
<evidence type="ECO:0000256" key="4">
    <source>
        <dbReference type="SAM" id="MobiDB-lite"/>
    </source>
</evidence>
<feature type="chain" id="PRO_5044739795" evidence="5">
    <location>
        <begin position="18"/>
        <end position="866"/>
    </location>
</feature>
<dbReference type="PANTHER" id="PTHR23192:SF37">
    <property type="entry name" value="OLFACTOMEDIN-LIKE PROTEIN 2B"/>
    <property type="match status" value="1"/>
</dbReference>
<feature type="signal peptide" evidence="5">
    <location>
        <begin position="1"/>
        <end position="17"/>
    </location>
</feature>
<evidence type="ECO:0000256" key="1">
    <source>
        <dbReference type="ARBA" id="ARBA00004613"/>
    </source>
</evidence>
<dbReference type="Pfam" id="PF02191">
    <property type="entry name" value="OLF"/>
    <property type="match status" value="1"/>
</dbReference>
<feature type="region of interest" description="Disordered" evidence="4">
    <location>
        <begin position="223"/>
        <end position="281"/>
    </location>
</feature>
<feature type="compositionally biased region" description="Acidic residues" evidence="4">
    <location>
        <begin position="260"/>
        <end position="272"/>
    </location>
</feature>
<dbReference type="GeneID" id="108257824"/>
<evidence type="ECO:0000259" key="6">
    <source>
        <dbReference type="PROSITE" id="PS51132"/>
    </source>
</evidence>
<dbReference type="AlphaFoldDB" id="W5URT3"/>
<feature type="compositionally biased region" description="Polar residues" evidence="4">
    <location>
        <begin position="315"/>
        <end position="325"/>
    </location>
</feature>
<feature type="region of interest" description="Disordered" evidence="4">
    <location>
        <begin position="295"/>
        <end position="333"/>
    </location>
</feature>
<keyword evidence="2" id="KW-0964">Secreted</keyword>
<sequence length="866" mass="96903">MEKVGFWCLVLIAYSSAAPRAPQEEKSGQNKTLEAELEDQGNVWIELLADYDKERGADSGCKCVVRVLGRSARPPESYKVQSDASGPGCKCACAATPQPAQPPCEEGLREKKFKQAARENDKLLAVTDLLEELLKLLKLTLTAELLERVANIERVLFQNQTTEKTKVESVPPEAEIRAVLPTPTTPPWQESRKKENEKSSEAAAYQHTESKYEEKFVGGLLKRTGPGPEDVKALQEQERHGRQQHPKLIVRGITYYKSDPEDETEADENIGEDESHSGDGSVDLFTEEELLPLSTPSFRSVTRPWPVSAKPKIPTQDSTVTQSVHKPQLEESDSSLSVKMKMLNNSGLALGKNLQPTTESFTKLRSLQSSATTDNFRAFWPTTHTTPQTPPGIEEEREENTTSQMMLNIESTSSHLMKSNSASSEMTGNIIPNTTAAIISQSEVSMKTLNQQTHNIGTISSETFSQAIEQNTLSSATPSASTQSQTSIIPETYSRTVTDEGSHMKTSAGTTATTTDSGNTEKTIILTTSHVNESEIDSSTTASVTTNRLVNSTTTTIINAKHNKHNTHSISLFRKQKDLKQKIIKSLEAQDVEDKPKRQPGECKDTLATIAEPIAHNTYGRNEGAWMKDPMVDDNKIYVANYYYGNNLLEFQNMDVFKQGRCTKSYKLPYSWLGTGHAVYGGAFFFNRAFSRDIIKYDLRRRSVAAWTMLHDAALESDEVSSWRWRGRSDVELAVDESGLWVIYAALDDEGYLQEVMVLSRLNPDDLTTQRETTWRTGLRRERYGNCFIVCGVLYATDHHGEQRENNLSYAFDTHTRTQMTPRLPFGNNSTYIAQIDYNPKEKALYTWNNGHQITYDVVFAYVDPL</sequence>
<feature type="compositionally biased region" description="Basic and acidic residues" evidence="4">
    <location>
        <begin position="229"/>
        <end position="241"/>
    </location>
</feature>
<name>W5URT3_ICTPU</name>
<organism evidence="7">
    <name type="scientific">Ictalurus punctatus</name>
    <name type="common">Channel catfish</name>
    <name type="synonym">Silurus punctatus</name>
    <dbReference type="NCBI Taxonomy" id="7998"/>
    <lineage>
        <taxon>Eukaryota</taxon>
        <taxon>Metazoa</taxon>
        <taxon>Chordata</taxon>
        <taxon>Craniata</taxon>
        <taxon>Vertebrata</taxon>
        <taxon>Euteleostomi</taxon>
        <taxon>Actinopterygii</taxon>
        <taxon>Neopterygii</taxon>
        <taxon>Teleostei</taxon>
        <taxon>Ostariophysi</taxon>
        <taxon>Siluriformes</taxon>
        <taxon>Ictaluridae</taxon>
        <taxon>Ictalurus</taxon>
    </lineage>
</organism>
<reference evidence="7" key="1">
    <citation type="journal article" date="2012" name="BMC Genomics">
        <title>Efficient assembly and annotation of the transcriptome of catfish by RNA-Seq analysis of a doubled haploid homozygote.</title>
        <authorList>
            <person name="Liu S."/>
            <person name="Zhang Y."/>
            <person name="Zhou Z."/>
            <person name="Waldbieser G."/>
            <person name="Sun F."/>
            <person name="Lu J."/>
            <person name="Zhang J."/>
            <person name="Jiang Y."/>
            <person name="Zhang H."/>
            <person name="Wang X."/>
            <person name="Rajendran K.V."/>
            <person name="Khoo L."/>
            <person name="Kucuktas H."/>
            <person name="Peatman E."/>
            <person name="Liu Z."/>
        </authorList>
    </citation>
    <scope>NUCLEOTIDE SEQUENCE</scope>
    <source>
        <tissue evidence="7">Mixed</tissue>
    </source>
</reference>
<feature type="region of interest" description="Disordered" evidence="4">
    <location>
        <begin position="162"/>
        <end position="209"/>
    </location>
</feature>
<proteinExistence type="evidence at transcript level"/>
<evidence type="ECO:0000256" key="2">
    <source>
        <dbReference type="ARBA" id="ARBA00022525"/>
    </source>
</evidence>
<evidence type="ECO:0000313" key="9">
    <source>
        <dbReference type="RefSeq" id="XP_017311382.2"/>
    </source>
</evidence>
<evidence type="ECO:0000256" key="3">
    <source>
        <dbReference type="PROSITE-ProRule" id="PRU00446"/>
    </source>
</evidence>
<dbReference type="RefSeq" id="XP_017311382.2">
    <property type="nucleotide sequence ID" value="XM_017455893.3"/>
</dbReference>
<dbReference type="KEGG" id="ipu:108257824"/>
<protein>
    <submittedName>
        <fullName evidence="9">Olfactomedin-like 2Ba isoform X1</fullName>
    </submittedName>
    <submittedName>
        <fullName evidence="7">Olfactomedin-like protein 2B</fullName>
    </submittedName>
</protein>
<gene>
    <name evidence="7" type="primary">OLFML2B</name>
    <name evidence="9" type="synonym">olfml2ba</name>
</gene>
<evidence type="ECO:0000313" key="8">
    <source>
        <dbReference type="Proteomes" id="UP000221080"/>
    </source>
</evidence>
<dbReference type="SMART" id="SM00284">
    <property type="entry name" value="OLF"/>
    <property type="match status" value="1"/>
</dbReference>
<reference evidence="8" key="2">
    <citation type="journal article" date="2016" name="Nat. Commun.">
        <title>The channel catfish genome sequence provides insights into the evolution of scale formation in teleosts.</title>
        <authorList>
            <person name="Liu Z."/>
            <person name="Liu S."/>
            <person name="Yao J."/>
            <person name="Bao L."/>
            <person name="Zhang J."/>
            <person name="Li Y."/>
            <person name="Jiang C."/>
            <person name="Sun L."/>
            <person name="Wang R."/>
            <person name="Zhang Y."/>
            <person name="Zhou T."/>
            <person name="Zeng Q."/>
            <person name="Fu Q."/>
            <person name="Gao S."/>
            <person name="Li N."/>
            <person name="Koren S."/>
            <person name="Jiang Y."/>
            <person name="Zimin A."/>
            <person name="Xu P."/>
            <person name="Phillippy A.M."/>
            <person name="Geng X."/>
            <person name="Song L."/>
            <person name="Sun F."/>
            <person name="Li C."/>
            <person name="Wang X."/>
            <person name="Chen A."/>
            <person name="Jin Y."/>
            <person name="Yuan Z."/>
            <person name="Yang Y."/>
            <person name="Tan S."/>
            <person name="Peatman E."/>
            <person name="Lu J."/>
            <person name="Qin Z."/>
            <person name="Dunham R."/>
            <person name="Li Z."/>
            <person name="Sonstegard T."/>
            <person name="Feng J."/>
            <person name="Danzmann R.G."/>
            <person name="Schroeder S."/>
            <person name="Scheffler B."/>
            <person name="Duke M.V."/>
            <person name="Ballard L."/>
            <person name="Kucuktas H."/>
            <person name="Kaltenboeck L."/>
            <person name="Liu H."/>
            <person name="Armbruster J."/>
            <person name="Xie Y."/>
            <person name="Kirby M.L."/>
            <person name="Tian Y."/>
            <person name="Flanagan M.E."/>
            <person name="Mu W."/>
            <person name="Waldbieser G.C."/>
        </authorList>
    </citation>
    <scope>NUCLEOTIDE SEQUENCE [LARGE SCALE GENOMIC DNA]</scope>
    <source>
        <strain evidence="8">SDA103</strain>
    </source>
</reference>
<evidence type="ECO:0000313" key="7">
    <source>
        <dbReference type="EMBL" id="AHH42338.1"/>
    </source>
</evidence>
<dbReference type="EMBL" id="JT417319">
    <property type="protein sequence ID" value="AHH42338.1"/>
    <property type="molecule type" value="mRNA"/>
</dbReference>
<keyword evidence="5" id="KW-0732">Signal</keyword>
<feature type="compositionally biased region" description="Basic and acidic residues" evidence="4">
    <location>
        <begin position="190"/>
        <end position="200"/>
    </location>
</feature>
<dbReference type="GO" id="GO:0007165">
    <property type="term" value="P:signal transduction"/>
    <property type="evidence" value="ECO:0007669"/>
    <property type="project" value="TreeGrafter"/>
</dbReference>
<dbReference type="PROSITE" id="PS51132">
    <property type="entry name" value="OLF"/>
    <property type="match status" value="1"/>
</dbReference>
<feature type="domain" description="Olfactomedin-like" evidence="6">
    <location>
        <begin position="602"/>
        <end position="862"/>
    </location>
</feature>
<dbReference type="InterPro" id="IPR003112">
    <property type="entry name" value="Olfac-like_dom"/>
</dbReference>
<dbReference type="GO" id="GO:0005615">
    <property type="term" value="C:extracellular space"/>
    <property type="evidence" value="ECO:0007669"/>
    <property type="project" value="TreeGrafter"/>
</dbReference>
<dbReference type="CTD" id="557997"/>
<evidence type="ECO:0000256" key="5">
    <source>
        <dbReference type="SAM" id="SignalP"/>
    </source>
</evidence>
<dbReference type="InterPro" id="IPR050605">
    <property type="entry name" value="Olfactomedin-like_domain"/>
</dbReference>
<keyword evidence="8" id="KW-1185">Reference proteome</keyword>